<name>B0WRH1_CULQU</name>
<dbReference type="Proteomes" id="UP000002320">
    <property type="component" value="Unassembled WGS sequence"/>
</dbReference>
<reference evidence="2" key="2">
    <citation type="submission" date="2021-02" db="UniProtKB">
        <authorList>
            <consortium name="EnsemblMetazoa"/>
        </authorList>
    </citation>
    <scope>IDENTIFICATION</scope>
    <source>
        <strain evidence="2">JHB</strain>
    </source>
</reference>
<sequence>MTVRQFVNFSGSSINSGVRELEPRCRAMDGAAKVLNS</sequence>
<dbReference type="VEuPathDB" id="VectorBase:CPIJ009865"/>
<organism>
    <name type="scientific">Culex quinquefasciatus</name>
    <name type="common">Southern house mosquito</name>
    <name type="synonym">Culex pungens</name>
    <dbReference type="NCBI Taxonomy" id="7176"/>
    <lineage>
        <taxon>Eukaryota</taxon>
        <taxon>Metazoa</taxon>
        <taxon>Ecdysozoa</taxon>
        <taxon>Arthropoda</taxon>
        <taxon>Hexapoda</taxon>
        <taxon>Insecta</taxon>
        <taxon>Pterygota</taxon>
        <taxon>Neoptera</taxon>
        <taxon>Endopterygota</taxon>
        <taxon>Diptera</taxon>
        <taxon>Nematocera</taxon>
        <taxon>Culicoidea</taxon>
        <taxon>Culicidae</taxon>
        <taxon>Culicinae</taxon>
        <taxon>Culicini</taxon>
        <taxon>Culex</taxon>
        <taxon>Culex</taxon>
    </lineage>
</organism>
<dbReference type="EMBL" id="DS232055">
    <property type="protein sequence ID" value="EDS33364.1"/>
    <property type="molecule type" value="Genomic_DNA"/>
</dbReference>
<accession>B0WRH1</accession>
<keyword evidence="3" id="KW-1185">Reference proteome</keyword>
<gene>
    <name evidence="2" type="primary">6042157</name>
    <name evidence="1" type="ORF">CpipJ_CPIJ009865</name>
</gene>
<protein>
    <submittedName>
        <fullName evidence="1 2">Uncharacterized protein</fullName>
    </submittedName>
</protein>
<reference evidence="1" key="1">
    <citation type="submission" date="2007-03" db="EMBL/GenBank/DDBJ databases">
        <title>Annotation of Culex pipiens quinquefasciatus.</title>
        <authorList>
            <consortium name="The Broad Institute Genome Sequencing Platform"/>
            <person name="Atkinson P.W."/>
            <person name="Hemingway J."/>
            <person name="Christensen B.M."/>
            <person name="Higgs S."/>
            <person name="Kodira C."/>
            <person name="Hannick L."/>
            <person name="Megy K."/>
            <person name="O'Leary S."/>
            <person name="Pearson M."/>
            <person name="Haas B.J."/>
            <person name="Mauceli E."/>
            <person name="Wortman J.R."/>
            <person name="Lee N.H."/>
            <person name="Guigo R."/>
            <person name="Stanke M."/>
            <person name="Alvarado L."/>
            <person name="Amedeo P."/>
            <person name="Antoine C.H."/>
            <person name="Arensburger P."/>
            <person name="Bidwell S.L."/>
            <person name="Crawford M."/>
            <person name="Camaro F."/>
            <person name="Devon K."/>
            <person name="Engels R."/>
            <person name="Hammond M."/>
            <person name="Howarth C."/>
            <person name="Koehrsen M."/>
            <person name="Lawson D."/>
            <person name="Montgomery P."/>
            <person name="Nene V."/>
            <person name="Nusbaum C."/>
            <person name="Puiu D."/>
            <person name="Romero-Severson J."/>
            <person name="Severson D.W."/>
            <person name="Shumway M."/>
            <person name="Sisk P."/>
            <person name="Stolte C."/>
            <person name="Zeng Q."/>
            <person name="Eisenstadt E."/>
            <person name="Fraser-Liggett C."/>
            <person name="Strausberg R."/>
            <person name="Galagan J."/>
            <person name="Birren B."/>
            <person name="Collins F.H."/>
        </authorList>
    </citation>
    <scope>NUCLEOTIDE SEQUENCE [LARGE SCALE GENOMIC DNA]</scope>
    <source>
        <strain evidence="1">JHB</strain>
    </source>
</reference>
<dbReference type="EnsemblMetazoa" id="CPIJ009865-RA">
    <property type="protein sequence ID" value="CPIJ009865-PA"/>
    <property type="gene ID" value="CPIJ009865"/>
</dbReference>
<proteinExistence type="predicted"/>
<evidence type="ECO:0000313" key="1">
    <source>
        <dbReference type="EMBL" id="EDS33364.1"/>
    </source>
</evidence>
<dbReference type="InParanoid" id="B0WRH1"/>
<evidence type="ECO:0000313" key="3">
    <source>
        <dbReference type="Proteomes" id="UP000002320"/>
    </source>
</evidence>
<dbReference type="AlphaFoldDB" id="B0WRH1"/>
<dbReference type="KEGG" id="cqu:CpipJ_CPIJ009865"/>
<evidence type="ECO:0000313" key="2">
    <source>
        <dbReference type="EnsemblMetazoa" id="CPIJ009865-PA"/>
    </source>
</evidence>
<dbReference type="HOGENOM" id="CLU_3351594_0_0_1"/>